<sequence>MTGLRPSRESDVAAAREIFRLLGDLPLAMVRISEFMNDRSYSYEEFLPVYKKLAKRIYASSVPPMQYGHTLDTVWEASFERLSTESKTLLNFLSFFDPDNIPESIMTNARANICEPDLRFFIYDSEVIRLSDNIFRDAVVGLTKASLVSHLSARKALSIHRLVQFTVFSRLTPSDTSVFLKSAIRMLSYSFPNSWNETTNHHDDGWQSWEAFQQIFPHITWLMRLVETHSLTVADIEIFAELIFRAGTYLWEKEKPTTAQSFFRFGLQLNLRPPTQNYAQAYRYLGHIALDLARPKAALSAYQQAVSLREALYGPNSPSVANVYSSIACSYAGQGNVKEAFEYLSKAVDIHTIDDTLLMNLAEKQIMQFKYPKHSGNIILLARIKHAEGLKKEAKQLALQTISIRKGLFGKKGPRVADSMFTVGRMLEEGGEDALAAKYYREIIDMSRGTPEMQGHLARSLWFLAGIEGWVGDYDKAAHARG</sequence>
<evidence type="ECO:0000313" key="5">
    <source>
        <dbReference type="EMBL" id="PGH07405.1"/>
    </source>
</evidence>
<feature type="domain" description="DUF7779" evidence="4">
    <location>
        <begin position="78"/>
        <end position="174"/>
    </location>
</feature>
<accession>A0A2B7XEP3</accession>
<comment type="caution">
    <text evidence="5">The sequence shown here is derived from an EMBL/GenBank/DDBJ whole genome shotgun (WGS) entry which is preliminary data.</text>
</comment>
<gene>
    <name evidence="5" type="ORF">AJ79_06307</name>
</gene>
<protein>
    <recommendedName>
        <fullName evidence="4">DUF7779 domain-containing protein</fullName>
    </recommendedName>
</protein>
<dbReference type="Proteomes" id="UP000223968">
    <property type="component" value="Unassembled WGS sequence"/>
</dbReference>
<keyword evidence="6" id="KW-1185">Reference proteome</keyword>
<dbReference type="Pfam" id="PF25000">
    <property type="entry name" value="DUF7779"/>
    <property type="match status" value="1"/>
</dbReference>
<keyword evidence="1" id="KW-0677">Repeat</keyword>
<evidence type="ECO:0000256" key="3">
    <source>
        <dbReference type="PROSITE-ProRule" id="PRU00339"/>
    </source>
</evidence>
<evidence type="ECO:0000256" key="2">
    <source>
        <dbReference type="ARBA" id="ARBA00022803"/>
    </source>
</evidence>
<evidence type="ECO:0000256" key="1">
    <source>
        <dbReference type="ARBA" id="ARBA00022737"/>
    </source>
</evidence>
<organism evidence="5 6">
    <name type="scientific">Helicocarpus griseus UAMH5409</name>
    <dbReference type="NCBI Taxonomy" id="1447875"/>
    <lineage>
        <taxon>Eukaryota</taxon>
        <taxon>Fungi</taxon>
        <taxon>Dikarya</taxon>
        <taxon>Ascomycota</taxon>
        <taxon>Pezizomycotina</taxon>
        <taxon>Eurotiomycetes</taxon>
        <taxon>Eurotiomycetidae</taxon>
        <taxon>Onygenales</taxon>
        <taxon>Ajellomycetaceae</taxon>
        <taxon>Helicocarpus</taxon>
    </lineage>
</organism>
<dbReference type="Pfam" id="PF13424">
    <property type="entry name" value="TPR_12"/>
    <property type="match status" value="1"/>
</dbReference>
<dbReference type="AlphaFoldDB" id="A0A2B7XEP3"/>
<dbReference type="STRING" id="1447875.A0A2B7XEP3"/>
<dbReference type="EMBL" id="PDNB01000110">
    <property type="protein sequence ID" value="PGH07405.1"/>
    <property type="molecule type" value="Genomic_DNA"/>
</dbReference>
<dbReference type="Gene3D" id="1.25.40.10">
    <property type="entry name" value="Tetratricopeptide repeat domain"/>
    <property type="match status" value="2"/>
</dbReference>
<dbReference type="OrthoDB" id="4196780at2759"/>
<proteinExistence type="predicted"/>
<dbReference type="InterPro" id="IPR056681">
    <property type="entry name" value="DUF7779"/>
</dbReference>
<dbReference type="SUPFAM" id="SSF48452">
    <property type="entry name" value="TPR-like"/>
    <property type="match status" value="1"/>
</dbReference>
<name>A0A2B7XEP3_9EURO</name>
<evidence type="ECO:0000259" key="4">
    <source>
        <dbReference type="Pfam" id="PF25000"/>
    </source>
</evidence>
<dbReference type="InterPro" id="IPR011990">
    <property type="entry name" value="TPR-like_helical_dom_sf"/>
</dbReference>
<dbReference type="SUPFAM" id="SSF81901">
    <property type="entry name" value="HCP-like"/>
    <property type="match status" value="1"/>
</dbReference>
<feature type="repeat" description="TPR" evidence="3">
    <location>
        <begin position="321"/>
        <end position="354"/>
    </location>
</feature>
<evidence type="ECO:0000313" key="6">
    <source>
        <dbReference type="Proteomes" id="UP000223968"/>
    </source>
</evidence>
<keyword evidence="2 3" id="KW-0802">TPR repeat</keyword>
<dbReference type="SMART" id="SM00028">
    <property type="entry name" value="TPR"/>
    <property type="match status" value="3"/>
</dbReference>
<dbReference type="InterPro" id="IPR019734">
    <property type="entry name" value="TPR_rpt"/>
</dbReference>
<reference evidence="5 6" key="1">
    <citation type="submission" date="2017-10" db="EMBL/GenBank/DDBJ databases">
        <title>Comparative genomics in systemic dimorphic fungi from Ajellomycetaceae.</title>
        <authorList>
            <person name="Munoz J.F."/>
            <person name="Mcewen J.G."/>
            <person name="Clay O.K."/>
            <person name="Cuomo C.A."/>
        </authorList>
    </citation>
    <scope>NUCLEOTIDE SEQUENCE [LARGE SCALE GENOMIC DNA]</scope>
    <source>
        <strain evidence="5 6">UAMH5409</strain>
    </source>
</reference>
<dbReference type="PROSITE" id="PS50005">
    <property type="entry name" value="TPR"/>
    <property type="match status" value="2"/>
</dbReference>
<dbReference type="PANTHER" id="PTHR45641">
    <property type="entry name" value="TETRATRICOPEPTIDE REPEAT PROTEIN (AFU_ORTHOLOGUE AFUA_6G03870)"/>
    <property type="match status" value="1"/>
</dbReference>
<feature type="repeat" description="TPR" evidence="3">
    <location>
        <begin position="279"/>
        <end position="312"/>
    </location>
</feature>